<reference evidence="2" key="1">
    <citation type="journal article" date="2014" name="Front. Microbiol.">
        <title>High frequency of phylogenetically diverse reductive dehalogenase-homologous genes in deep subseafloor sedimentary metagenomes.</title>
        <authorList>
            <person name="Kawai M."/>
            <person name="Futagami T."/>
            <person name="Toyoda A."/>
            <person name="Takaki Y."/>
            <person name="Nishi S."/>
            <person name="Hori S."/>
            <person name="Arai W."/>
            <person name="Tsubouchi T."/>
            <person name="Morono Y."/>
            <person name="Uchiyama I."/>
            <person name="Ito T."/>
            <person name="Fujiyama A."/>
            <person name="Inagaki F."/>
            <person name="Takami H."/>
        </authorList>
    </citation>
    <scope>NUCLEOTIDE SEQUENCE</scope>
    <source>
        <strain evidence="2">Expedition CK06-06</strain>
    </source>
</reference>
<evidence type="ECO:0000313" key="2">
    <source>
        <dbReference type="EMBL" id="GAH36566.1"/>
    </source>
</evidence>
<feature type="domain" description="PDZ" evidence="1">
    <location>
        <begin position="44"/>
        <end position="109"/>
    </location>
</feature>
<organism evidence="2">
    <name type="scientific">marine sediment metagenome</name>
    <dbReference type="NCBI Taxonomy" id="412755"/>
    <lineage>
        <taxon>unclassified sequences</taxon>
        <taxon>metagenomes</taxon>
        <taxon>ecological metagenomes</taxon>
    </lineage>
</organism>
<dbReference type="Pfam" id="PF00595">
    <property type="entry name" value="PDZ"/>
    <property type="match status" value="1"/>
</dbReference>
<dbReference type="Gene3D" id="2.30.42.10">
    <property type="match status" value="1"/>
</dbReference>
<dbReference type="SUPFAM" id="SSF50156">
    <property type="entry name" value="PDZ domain-like"/>
    <property type="match status" value="1"/>
</dbReference>
<dbReference type="InterPro" id="IPR001478">
    <property type="entry name" value="PDZ"/>
</dbReference>
<sequence>IVQATPVGHKVTLVVLRKGKRKRLTVEVARRPAPREVLVSRYGTRWWRGVRVEPLTDELREQIGLKKGDKGVFVREVRDGSAAADAGIMPGMVIDQVGGTKIASITEFSKAVGVVKGKCLVHVAGIGVKVVQECAPD</sequence>
<dbReference type="InterPro" id="IPR036034">
    <property type="entry name" value="PDZ_sf"/>
</dbReference>
<name>X1ET67_9ZZZZ</name>
<dbReference type="EMBL" id="BARU01014767">
    <property type="protein sequence ID" value="GAH36566.1"/>
    <property type="molecule type" value="Genomic_DNA"/>
</dbReference>
<accession>X1ET67</accession>
<comment type="caution">
    <text evidence="2">The sequence shown here is derived from an EMBL/GenBank/DDBJ whole genome shotgun (WGS) entry which is preliminary data.</text>
</comment>
<protein>
    <recommendedName>
        <fullName evidence="1">PDZ domain-containing protein</fullName>
    </recommendedName>
</protein>
<feature type="non-terminal residue" evidence="2">
    <location>
        <position position="137"/>
    </location>
</feature>
<gene>
    <name evidence="2" type="ORF">S03H2_25859</name>
</gene>
<dbReference type="AlphaFoldDB" id="X1ET67"/>
<evidence type="ECO:0000259" key="1">
    <source>
        <dbReference type="Pfam" id="PF00595"/>
    </source>
</evidence>
<proteinExistence type="predicted"/>
<feature type="non-terminal residue" evidence="2">
    <location>
        <position position="1"/>
    </location>
</feature>